<evidence type="ECO:0008006" key="10">
    <source>
        <dbReference type="Google" id="ProtNLM"/>
    </source>
</evidence>
<feature type="region of interest" description="Disordered" evidence="5">
    <location>
        <begin position="837"/>
        <end position="866"/>
    </location>
</feature>
<dbReference type="eggNOG" id="KOG0507">
    <property type="taxonomic scope" value="Eukaryota"/>
</dbReference>
<dbReference type="PANTHER" id="PTHR24174:SF16">
    <property type="entry name" value="CASKIN-2"/>
    <property type="match status" value="1"/>
</dbReference>
<dbReference type="InterPro" id="IPR001660">
    <property type="entry name" value="SAM"/>
</dbReference>
<keyword evidence="1 4" id="KW-0728">SH3 domain</keyword>
<dbReference type="InterPro" id="IPR036028">
    <property type="entry name" value="SH3-like_dom_sf"/>
</dbReference>
<dbReference type="AlphaFoldDB" id="A0A0D2UIB5"/>
<feature type="domain" description="SAM" evidence="7">
    <location>
        <begin position="176"/>
        <end position="240"/>
    </location>
</feature>
<dbReference type="Gene3D" id="2.30.29.30">
    <property type="entry name" value="Pleckstrin-homology domain (PH domain)/Phosphotyrosine-binding domain (PTB)"/>
    <property type="match status" value="1"/>
</dbReference>
<feature type="compositionally biased region" description="Polar residues" evidence="5">
    <location>
        <begin position="620"/>
        <end position="629"/>
    </location>
</feature>
<dbReference type="EMBL" id="KE346368">
    <property type="protein sequence ID" value="KJE94886.1"/>
    <property type="molecule type" value="Genomic_DNA"/>
</dbReference>
<feature type="compositionally biased region" description="Low complexity" evidence="5">
    <location>
        <begin position="677"/>
        <end position="688"/>
    </location>
</feature>
<feature type="compositionally biased region" description="Low complexity" evidence="5">
    <location>
        <begin position="917"/>
        <end position="998"/>
    </location>
</feature>
<keyword evidence="3" id="KW-0040">ANK repeat</keyword>
<dbReference type="Proteomes" id="UP000008743">
    <property type="component" value="Unassembled WGS sequence"/>
</dbReference>
<feature type="compositionally biased region" description="Low complexity" evidence="5">
    <location>
        <begin position="573"/>
        <end position="585"/>
    </location>
</feature>
<evidence type="ECO:0000256" key="5">
    <source>
        <dbReference type="SAM" id="MobiDB-lite"/>
    </source>
</evidence>
<dbReference type="SUPFAM" id="SSF50044">
    <property type="entry name" value="SH3-domain"/>
    <property type="match status" value="1"/>
</dbReference>
<evidence type="ECO:0000313" key="9">
    <source>
        <dbReference type="Proteomes" id="UP000008743"/>
    </source>
</evidence>
<evidence type="ECO:0000259" key="7">
    <source>
        <dbReference type="PROSITE" id="PS50105"/>
    </source>
</evidence>
<dbReference type="InterPro" id="IPR033635">
    <property type="entry name" value="ANKS1/Caskin"/>
</dbReference>
<dbReference type="SMART" id="SM00326">
    <property type="entry name" value="SH3"/>
    <property type="match status" value="1"/>
</dbReference>
<dbReference type="PhylomeDB" id="A0A0D2UIB5"/>
<feature type="region of interest" description="Disordered" evidence="5">
    <location>
        <begin position="72"/>
        <end position="108"/>
    </location>
</feature>
<dbReference type="PROSITE" id="PS50002">
    <property type="entry name" value="SH3"/>
    <property type="match status" value="1"/>
</dbReference>
<dbReference type="InterPro" id="IPR011993">
    <property type="entry name" value="PH-like_dom_sf"/>
</dbReference>
<dbReference type="SUPFAM" id="SSF47769">
    <property type="entry name" value="SAM/Pointed domain"/>
    <property type="match status" value="2"/>
</dbReference>
<protein>
    <recommendedName>
        <fullName evidence="10">SAM domain-containing protein</fullName>
    </recommendedName>
</protein>
<dbReference type="PANTHER" id="PTHR24174">
    <property type="entry name" value="ANKYRIN REPEAT AND STERILE ALPHA MOTIF DOMAIN-CONTAINING PROTEIN 1"/>
    <property type="match status" value="1"/>
</dbReference>
<dbReference type="Pfam" id="PF07653">
    <property type="entry name" value="SH3_2"/>
    <property type="match status" value="1"/>
</dbReference>
<feature type="region of interest" description="Disordered" evidence="5">
    <location>
        <begin position="612"/>
        <end position="638"/>
    </location>
</feature>
<reference evidence="9" key="1">
    <citation type="submission" date="2011-02" db="EMBL/GenBank/DDBJ databases">
        <title>The Genome Sequence of Capsaspora owczarzaki ATCC 30864.</title>
        <authorList>
            <person name="Russ C."/>
            <person name="Cuomo C."/>
            <person name="Burger G."/>
            <person name="Gray M.W."/>
            <person name="Holland P.W.H."/>
            <person name="King N."/>
            <person name="Lang F.B.F."/>
            <person name="Roger A.J."/>
            <person name="Ruiz-Trillo I."/>
            <person name="Young S.K."/>
            <person name="Zeng Q."/>
            <person name="Gargeya S."/>
            <person name="Alvarado L."/>
            <person name="Berlin A."/>
            <person name="Chapman S.B."/>
            <person name="Chen Z."/>
            <person name="Freedman E."/>
            <person name="Gellesch M."/>
            <person name="Goldberg J."/>
            <person name="Griggs A."/>
            <person name="Gujja S."/>
            <person name="Heilman E."/>
            <person name="Heiman D."/>
            <person name="Howarth C."/>
            <person name="Mehta T."/>
            <person name="Neiman D."/>
            <person name="Pearson M."/>
            <person name="Roberts A."/>
            <person name="Saif S."/>
            <person name="Shea T."/>
            <person name="Shenoy N."/>
            <person name="Sisk P."/>
            <person name="Stolte C."/>
            <person name="Sykes S."/>
            <person name="White J."/>
            <person name="Yandava C."/>
            <person name="Haas B."/>
            <person name="Nusbaum C."/>
            <person name="Birren B."/>
        </authorList>
    </citation>
    <scope>NUCLEOTIDE SEQUENCE</scope>
    <source>
        <strain evidence="9">ATCC 30864</strain>
    </source>
</reference>
<evidence type="ECO:0000256" key="1">
    <source>
        <dbReference type="ARBA" id="ARBA00022443"/>
    </source>
</evidence>
<feature type="region of interest" description="Disordered" evidence="5">
    <location>
        <begin position="557"/>
        <end position="585"/>
    </location>
</feature>
<evidence type="ECO:0000259" key="6">
    <source>
        <dbReference type="PROSITE" id="PS50002"/>
    </source>
</evidence>
<dbReference type="SUPFAM" id="SSF50729">
    <property type="entry name" value="PH domain-like"/>
    <property type="match status" value="1"/>
</dbReference>
<dbReference type="Gene3D" id="1.10.150.50">
    <property type="entry name" value="Transcription Factor, Ets-1"/>
    <property type="match status" value="2"/>
</dbReference>
<organism evidence="8 9">
    <name type="scientific">Capsaspora owczarzaki (strain ATCC 30864)</name>
    <dbReference type="NCBI Taxonomy" id="595528"/>
    <lineage>
        <taxon>Eukaryota</taxon>
        <taxon>Filasterea</taxon>
        <taxon>Capsaspora</taxon>
    </lineage>
</organism>
<evidence type="ECO:0000256" key="2">
    <source>
        <dbReference type="ARBA" id="ARBA00022737"/>
    </source>
</evidence>
<keyword evidence="2" id="KW-0677">Repeat</keyword>
<dbReference type="InterPro" id="IPR013761">
    <property type="entry name" value="SAM/pointed_sf"/>
</dbReference>
<feature type="region of interest" description="Disordered" evidence="5">
    <location>
        <begin position="669"/>
        <end position="691"/>
    </location>
</feature>
<feature type="region of interest" description="Disordered" evidence="5">
    <location>
        <begin position="258"/>
        <end position="289"/>
    </location>
</feature>
<evidence type="ECO:0000313" key="8">
    <source>
        <dbReference type="EMBL" id="KJE94886.1"/>
    </source>
</evidence>
<evidence type="ECO:0000256" key="3">
    <source>
        <dbReference type="ARBA" id="ARBA00023043"/>
    </source>
</evidence>
<dbReference type="PROSITE" id="PS50105">
    <property type="entry name" value="SAM_DOMAIN"/>
    <property type="match status" value="2"/>
</dbReference>
<dbReference type="OrthoDB" id="5314041at2759"/>
<dbReference type="InParanoid" id="A0A0D2UIB5"/>
<feature type="region of interest" description="Disordered" evidence="5">
    <location>
        <begin position="879"/>
        <end position="998"/>
    </location>
</feature>
<evidence type="ECO:0000256" key="4">
    <source>
        <dbReference type="PROSITE-ProRule" id="PRU00192"/>
    </source>
</evidence>
<feature type="compositionally biased region" description="Pro residues" evidence="5">
    <location>
        <begin position="843"/>
        <end position="860"/>
    </location>
</feature>
<proteinExistence type="predicted"/>
<feature type="domain" description="SH3" evidence="6">
    <location>
        <begin position="10"/>
        <end position="71"/>
    </location>
</feature>
<dbReference type="InterPro" id="IPR001452">
    <property type="entry name" value="SH3_domain"/>
</dbReference>
<dbReference type="SMART" id="SM00454">
    <property type="entry name" value="SAM"/>
    <property type="match status" value="2"/>
</dbReference>
<feature type="domain" description="SAM" evidence="7">
    <location>
        <begin position="106"/>
        <end position="170"/>
    </location>
</feature>
<feature type="compositionally biased region" description="Low complexity" evidence="5">
    <location>
        <begin position="267"/>
        <end position="282"/>
    </location>
</feature>
<gene>
    <name evidence="8" type="ORF">CAOG_009857</name>
</gene>
<sequence length="1031" mass="105967">MHGNAGGNSSGAVCVRATMDYTPSAYDDKLLGFKEGDIITLIEQPENGRWKGKLNGRTGIFPHTCVEMLDPASPRASSSVLPHKPVNSKDDHHHHHHHPPSRGGHHDGHEIANWLASVELSQYADMLIVNGFDKLGFISEAVQEDFALAGVTMVGHRKKLQWTAESVAAKTPFQHTRPRSVRQWLEGIELLELEATLLDNGYDDINFVAQITDEELISLGIKLVGHRRRILNSLARLNGLPTHGIVLQATPPVVPSASTLAQHHTVSSSAASAEPASAPSFSRGTKPGASAAAASSAASTVAASSPKIVGGVYKFNPIREVSHDDTVIKTFSGTLLGSEELETYNGPASALRTLSRFRDMVQGIPSNMSITLFDHVIDVTDRHETVVCSISAHQLILCCEDPVNPQLLCIVAKLESNTDACYVCHNFQVRSASEVMQTLMQTYNSAQRTSFIATPVAARPIGQSSIINIKDLPAAPPLAKSPQVAAPLESPKASAGPAEDNYEQLHLYATPTLPAAAPAVNIYDHPGQHSTTYAPTPAPAVAVAAAPAQYGNDLYAKVNRGPSQQTPSPPVVVAPTTTTTTTTTASAASDVYTRVGPTAAAEDPSALYAQVKRPGKLPSPSRSGATTPSHPSPVGHLPASSSFSSLDALVMGIDNSVLQYNKASSRLVVQPNPDPINNNNNNNNNSSSRLVVEPNPSPILPIHDPAPAAAYALPYKSSASTPPTSAPDASAVYAVVNKPASRNAAATQAHAPGSTSLPAIKPAPLAAAVVSPAANAHDDVLSQLDDLVSAFEVEEDDDLPVFEQTKPVAALPPKPVAAAAAATGPAAALLAPKPTSALAATPNLPPKPATTPSPTPPTPVESPVVLAPKPAPSPVVAAPAPAPVPAPAPAPAPASPGAETPAVSHPNPTAVAPKPSALTPKPAAVAPKPTIGAPKPTAVAPKPTVGAPKPTPAASSPKPAAAAVVAEPAPSAPSATPTLAASAAPVAAQASAPSASSAEAVAPAVVAGAYKPATIDNLSNFVDDLMAGLDF</sequence>
<accession>A0A0D2UIB5</accession>
<keyword evidence="9" id="KW-1185">Reference proteome</keyword>
<dbReference type="STRING" id="595528.A0A0D2UIB5"/>
<dbReference type="Gene3D" id="2.30.30.40">
    <property type="entry name" value="SH3 Domains"/>
    <property type="match status" value="1"/>
</dbReference>
<dbReference type="CDD" id="cd00174">
    <property type="entry name" value="SH3"/>
    <property type="match status" value="1"/>
</dbReference>
<name>A0A0D2UIB5_CAPO3</name>
<dbReference type="Pfam" id="PF00536">
    <property type="entry name" value="SAM_1"/>
    <property type="match status" value="2"/>
</dbReference>
<feature type="compositionally biased region" description="Pro residues" evidence="5">
    <location>
        <begin position="880"/>
        <end position="894"/>
    </location>
</feature>